<evidence type="ECO:0000313" key="7">
    <source>
        <dbReference type="EMBL" id="BBL03192.1"/>
    </source>
</evidence>
<organism evidence="7 8">
    <name type="scientific">Alistipes communis</name>
    <dbReference type="NCBI Taxonomy" id="2585118"/>
    <lineage>
        <taxon>Bacteria</taxon>
        <taxon>Pseudomonadati</taxon>
        <taxon>Bacteroidota</taxon>
        <taxon>Bacteroidia</taxon>
        <taxon>Bacteroidales</taxon>
        <taxon>Rikenellaceae</taxon>
        <taxon>Alistipes</taxon>
    </lineage>
</organism>
<dbReference type="Pfam" id="PF00881">
    <property type="entry name" value="Nitroreductase"/>
    <property type="match status" value="2"/>
</dbReference>
<dbReference type="AlphaFoldDB" id="A0A4Y1WQH2"/>
<comment type="similarity">
    <text evidence="2">Belongs to the nitroreductase family.</text>
</comment>
<dbReference type="SUPFAM" id="SSF55469">
    <property type="entry name" value="FMN-dependent nitroreductase-like"/>
    <property type="match status" value="1"/>
</dbReference>
<sequence>MNGMNFLDLVKARYSVRSYRPQAVEREKVEYLLECARLAPSAVNFQPWRFFVVASDARREALRRCYHREWFAEAPLCIAVCVDESVSWKRKSDGHDHADIDAAIAAEHICLAAAEQGLGSCWVCNFDVPLCREALELPATLRPVVLIPVGYPADAPAQKKRKSPDEVAEWR</sequence>
<dbReference type="PANTHER" id="PTHR43673">
    <property type="entry name" value="NAD(P)H NITROREDUCTASE YDGI-RELATED"/>
    <property type="match status" value="1"/>
</dbReference>
<keyword evidence="4" id="KW-0288">FMN</keyword>
<comment type="cofactor">
    <cofactor evidence="1">
        <name>FMN</name>
        <dbReference type="ChEBI" id="CHEBI:58210"/>
    </cofactor>
</comment>
<evidence type="ECO:0000256" key="2">
    <source>
        <dbReference type="ARBA" id="ARBA00007118"/>
    </source>
</evidence>
<gene>
    <name evidence="7" type="ORF">A5CBH24_05050</name>
</gene>
<evidence type="ECO:0000256" key="1">
    <source>
        <dbReference type="ARBA" id="ARBA00001917"/>
    </source>
</evidence>
<keyword evidence="5" id="KW-0560">Oxidoreductase</keyword>
<protein>
    <submittedName>
        <fullName evidence="7">Nitroreductase</fullName>
    </submittedName>
</protein>
<keyword evidence="3" id="KW-0285">Flavoprotein</keyword>
<evidence type="ECO:0000259" key="6">
    <source>
        <dbReference type="Pfam" id="PF00881"/>
    </source>
</evidence>
<dbReference type="Proteomes" id="UP000318946">
    <property type="component" value="Chromosome"/>
</dbReference>
<evidence type="ECO:0000256" key="5">
    <source>
        <dbReference type="ARBA" id="ARBA00023002"/>
    </source>
</evidence>
<dbReference type="InterPro" id="IPR000415">
    <property type="entry name" value="Nitroreductase-like"/>
</dbReference>
<dbReference type="InterPro" id="IPR029479">
    <property type="entry name" value="Nitroreductase"/>
</dbReference>
<dbReference type="PANTHER" id="PTHR43673:SF2">
    <property type="entry name" value="NITROREDUCTASE"/>
    <property type="match status" value="1"/>
</dbReference>
<dbReference type="GO" id="GO:0016491">
    <property type="term" value="F:oxidoreductase activity"/>
    <property type="evidence" value="ECO:0007669"/>
    <property type="project" value="UniProtKB-KW"/>
</dbReference>
<name>A0A4Y1WQH2_9BACT</name>
<evidence type="ECO:0000256" key="3">
    <source>
        <dbReference type="ARBA" id="ARBA00022630"/>
    </source>
</evidence>
<keyword evidence="8" id="KW-1185">Reference proteome</keyword>
<proteinExistence type="inferred from homology"/>
<evidence type="ECO:0000313" key="8">
    <source>
        <dbReference type="Proteomes" id="UP000318946"/>
    </source>
</evidence>
<evidence type="ECO:0000256" key="4">
    <source>
        <dbReference type="ARBA" id="ARBA00022643"/>
    </source>
</evidence>
<dbReference type="Gene3D" id="3.40.109.10">
    <property type="entry name" value="NADH Oxidase"/>
    <property type="match status" value="1"/>
</dbReference>
<reference evidence="8" key="1">
    <citation type="submission" date="2019-06" db="EMBL/GenBank/DDBJ databases">
        <title>Alistipes onderdonkii subsp. vulgaris subsp. nov., Alistipes dispar sp. nov. and Alistipes communis sp. nov., isolated from human faeces, and creation of Alistipes onderdonkii subsp. onderdonkii subsp. nov.</title>
        <authorList>
            <person name="Sakamoto M."/>
            <person name="Ikeyama N."/>
            <person name="Ogata Y."/>
            <person name="Suda W."/>
            <person name="Iino T."/>
            <person name="Hattori M."/>
            <person name="Ohkuma M."/>
        </authorList>
    </citation>
    <scope>NUCLEOTIDE SEQUENCE [LARGE SCALE GENOMIC DNA]</scope>
    <source>
        <strain evidence="8">5CBH24</strain>
    </source>
</reference>
<dbReference type="CDD" id="cd20609">
    <property type="entry name" value="nitroreductase"/>
    <property type="match status" value="1"/>
</dbReference>
<feature type="domain" description="Nitroreductase" evidence="6">
    <location>
        <begin position="65"/>
        <end position="151"/>
    </location>
</feature>
<dbReference type="EMBL" id="AP019735">
    <property type="protein sequence ID" value="BBL03192.1"/>
    <property type="molecule type" value="Genomic_DNA"/>
</dbReference>
<accession>A0A4Y1WQH2</accession>
<feature type="domain" description="Nitroreductase" evidence="6">
    <location>
        <begin position="10"/>
        <end position="62"/>
    </location>
</feature>
<dbReference type="KEGG" id="acou:A5CBH24_05050"/>